<dbReference type="AlphaFoldDB" id="A0A3S1D3R7"/>
<organism evidence="1 2">
    <name type="scientific">Chitinophaga solisilvae</name>
    <dbReference type="NCBI Taxonomy" id="1233460"/>
    <lineage>
        <taxon>Bacteria</taxon>
        <taxon>Pseudomonadati</taxon>
        <taxon>Bacteroidota</taxon>
        <taxon>Chitinophagia</taxon>
        <taxon>Chitinophagales</taxon>
        <taxon>Chitinophagaceae</taxon>
        <taxon>Chitinophaga</taxon>
    </lineage>
</organism>
<evidence type="ECO:0000313" key="2">
    <source>
        <dbReference type="Proteomes" id="UP000281028"/>
    </source>
</evidence>
<dbReference type="EMBL" id="RIAR02000002">
    <property type="protein sequence ID" value="NSL91170.1"/>
    <property type="molecule type" value="Genomic_DNA"/>
</dbReference>
<keyword evidence="1" id="KW-0614">Plasmid</keyword>
<dbReference type="OrthoDB" id="118271at2"/>
<dbReference type="SUPFAM" id="SSF53335">
    <property type="entry name" value="S-adenosyl-L-methionine-dependent methyltransferases"/>
    <property type="match status" value="1"/>
</dbReference>
<keyword evidence="1" id="KW-0808">Transferase</keyword>
<dbReference type="InterPro" id="IPR029063">
    <property type="entry name" value="SAM-dependent_MTases_sf"/>
</dbReference>
<proteinExistence type="predicted"/>
<reference evidence="1" key="1">
    <citation type="submission" date="2020-05" db="EMBL/GenBank/DDBJ databases">
        <title>Chitinophaga laudate sp. nov., isolated from a tropical peat swamp.</title>
        <authorList>
            <person name="Goh C.B.S."/>
            <person name="Lee M.S."/>
            <person name="Parimannan S."/>
            <person name="Pasbakhsh P."/>
            <person name="Yule C.M."/>
            <person name="Rajandas H."/>
            <person name="Loke S."/>
            <person name="Croft L."/>
            <person name="Tan J.B.L."/>
        </authorList>
    </citation>
    <scope>NUCLEOTIDE SEQUENCE</scope>
    <source>
        <strain evidence="1">Mgbs1</strain>
        <plasmid evidence="1">MgbsP1</plasmid>
    </source>
</reference>
<dbReference type="GO" id="GO:0032259">
    <property type="term" value="P:methylation"/>
    <property type="evidence" value="ECO:0007669"/>
    <property type="project" value="UniProtKB-KW"/>
</dbReference>
<protein>
    <submittedName>
        <fullName evidence="1">Methyltransferase, TIGR04325 family</fullName>
        <ecNumber evidence="1">2.1.1.-</ecNumber>
    </submittedName>
</protein>
<comment type="caution">
    <text evidence="1">The sequence shown here is derived from an EMBL/GenBank/DDBJ whole genome shotgun (WGS) entry which is preliminary data.</text>
</comment>
<geneLocation type="plasmid" evidence="1">
    <name>MgbsP1</name>
</geneLocation>
<accession>A0A3S1D3R7</accession>
<dbReference type="GO" id="GO:0008168">
    <property type="term" value="F:methyltransferase activity"/>
    <property type="evidence" value="ECO:0007669"/>
    <property type="project" value="UniProtKB-KW"/>
</dbReference>
<name>A0A3S1D3R7_9BACT</name>
<keyword evidence="1" id="KW-0489">Methyltransferase</keyword>
<keyword evidence="2" id="KW-1185">Reference proteome</keyword>
<gene>
    <name evidence="1" type="ORF">ECE50_030385</name>
</gene>
<dbReference type="NCBIfam" id="TIGR04325">
    <property type="entry name" value="MTase_LIC12133"/>
    <property type="match status" value="1"/>
</dbReference>
<dbReference type="EC" id="2.1.1.-" evidence="1"/>
<dbReference type="InterPro" id="IPR027612">
    <property type="entry name" value="Put_MTase_LIC12133"/>
</dbReference>
<dbReference type="Proteomes" id="UP000281028">
    <property type="component" value="Unassembled WGS sequence"/>
</dbReference>
<evidence type="ECO:0000313" key="1">
    <source>
        <dbReference type="EMBL" id="NSL91170.1"/>
    </source>
</evidence>
<sequence length="263" mass="30634">MIKYFLKKKFRKDEYGWFGNYSSWQEAATISDGYCKASILEKTKNALLKIKNGEAIYERDSVLFDKKEHPFPLLSCLLRTAWEKGTPLNILDFGGSLGSTYFQIKDFLPADVCVTWCIVEQNHYVECGRDLFENSTLKFFYSIEECLAATKIDLIILSGVIQFLPDPHHFLHRLTSYGFKTILFDRTPFIRDNKDRLTVQKVWPSVYEASYPAWFFHEASFIQHFEHDYCIKGDFKTYVEGESILQINNEPIGYSKGICLVKK</sequence>